<dbReference type="EC" id="6.3.2.-" evidence="5"/>
<dbReference type="EMBL" id="KK102162">
    <property type="protein sequence ID" value="KIY98506.1"/>
    <property type="molecule type" value="Genomic_DNA"/>
</dbReference>
<dbReference type="PROSITE" id="PS00626">
    <property type="entry name" value="RCC1_2"/>
    <property type="match status" value="2"/>
</dbReference>
<dbReference type="KEGG" id="mng:MNEG_9455"/>
<dbReference type="RefSeq" id="XP_013897526.1">
    <property type="nucleotide sequence ID" value="XM_014042072.1"/>
</dbReference>
<feature type="region of interest" description="Disordered" evidence="3">
    <location>
        <begin position="383"/>
        <end position="421"/>
    </location>
</feature>
<dbReference type="Gene3D" id="2.130.10.30">
    <property type="entry name" value="Regulator of chromosome condensation 1/beta-lactamase-inhibitor protein II"/>
    <property type="match status" value="1"/>
</dbReference>
<evidence type="ECO:0000256" key="3">
    <source>
        <dbReference type="SAM" id="MobiDB-lite"/>
    </source>
</evidence>
<proteinExistence type="predicted"/>
<keyword evidence="6" id="KW-1185">Reference proteome</keyword>
<name>A0A0D2MCF3_9CHLO</name>
<organism evidence="5 6">
    <name type="scientific">Monoraphidium neglectum</name>
    <dbReference type="NCBI Taxonomy" id="145388"/>
    <lineage>
        <taxon>Eukaryota</taxon>
        <taxon>Viridiplantae</taxon>
        <taxon>Chlorophyta</taxon>
        <taxon>core chlorophytes</taxon>
        <taxon>Chlorophyceae</taxon>
        <taxon>CS clade</taxon>
        <taxon>Sphaeropleales</taxon>
        <taxon>Selenastraceae</taxon>
        <taxon>Monoraphidium</taxon>
    </lineage>
</organism>
<evidence type="ECO:0000256" key="1">
    <source>
        <dbReference type="ARBA" id="ARBA00022737"/>
    </source>
</evidence>
<dbReference type="InterPro" id="IPR051210">
    <property type="entry name" value="Ub_ligase/GEF_domain"/>
</dbReference>
<dbReference type="PANTHER" id="PTHR22870:SF466">
    <property type="entry name" value="ANKYRIN REPEAT-CONTAINING PROTEIN"/>
    <property type="match status" value="1"/>
</dbReference>
<evidence type="ECO:0000313" key="6">
    <source>
        <dbReference type="Proteomes" id="UP000054498"/>
    </source>
</evidence>
<evidence type="ECO:0000313" key="5">
    <source>
        <dbReference type="EMBL" id="KIY98506.1"/>
    </source>
</evidence>
<dbReference type="Proteomes" id="UP000054498">
    <property type="component" value="Unassembled WGS sequence"/>
</dbReference>
<dbReference type="PANTHER" id="PTHR22870">
    <property type="entry name" value="REGULATOR OF CHROMOSOME CONDENSATION"/>
    <property type="match status" value="1"/>
</dbReference>
<dbReference type="InterPro" id="IPR009091">
    <property type="entry name" value="RCC1/BLIP-II"/>
</dbReference>
<feature type="compositionally biased region" description="Gly residues" evidence="3">
    <location>
        <begin position="387"/>
        <end position="402"/>
    </location>
</feature>
<dbReference type="InterPro" id="IPR000408">
    <property type="entry name" value="Reg_chr_condens"/>
</dbReference>
<dbReference type="SUPFAM" id="SSF50985">
    <property type="entry name" value="RCC1/BLIP-II"/>
    <property type="match status" value="1"/>
</dbReference>
<feature type="repeat" description="RCC1" evidence="2">
    <location>
        <begin position="99"/>
        <end position="150"/>
    </location>
</feature>
<feature type="domain" description="RCC1-like" evidence="4">
    <location>
        <begin position="48"/>
        <end position="360"/>
    </location>
</feature>
<dbReference type="AlphaFoldDB" id="A0A0D2MCF3"/>
<feature type="repeat" description="RCC1" evidence="2">
    <location>
        <begin position="203"/>
        <end position="254"/>
    </location>
</feature>
<dbReference type="Pfam" id="PF25390">
    <property type="entry name" value="WD40_RLD"/>
    <property type="match status" value="1"/>
</dbReference>
<dbReference type="InterPro" id="IPR058923">
    <property type="entry name" value="RCC1-like_dom"/>
</dbReference>
<feature type="repeat" description="RCC1" evidence="2">
    <location>
        <begin position="255"/>
        <end position="306"/>
    </location>
</feature>
<protein>
    <submittedName>
        <fullName evidence="5">Putative E3 ubiquitin-protein ligase HERC1</fullName>
        <ecNumber evidence="5">6.3.2.-</ecNumber>
    </submittedName>
</protein>
<sequence length="421" mass="43960">MIAAVLDKKRFAFFYNKLKCCAQHRSEEALLLLWVATQLPPVVDCGVVVSFGKGEDGQLGHGDAESCAMPQPVKALRGKAISSVSCGAEYSIAVSHETRQVYSWGWGDFGRLGHGHSLDCFSPQPITALSGVAVRQVACGDAHTLVATEAGELYAFGRNQNGQLGVGSTEDVLAPRRVDALADVNVISVSAGAEHSVVATSGGQVYSFGWGKYGCLGDGSREDRHVPTLTKGLEGVHVAQVACGWRHSIAVTDNHRIYTFGWGRFGQIGHGDNEDRLTAAEVTPLAHVAIKRVAGGWRHTAALDADGRCYTWGWGKFGQLGLGDDRDRNAPTLVATLDGRHAVLVACGWRHTVVTTADGAIGDPAAAAHAPLVTPADRFAVVPEEGAAGGGGGAHDGAGGGSTAARKKPRLDESDAAVPGC</sequence>
<dbReference type="PROSITE" id="PS50012">
    <property type="entry name" value="RCC1_3"/>
    <property type="match status" value="6"/>
</dbReference>
<feature type="repeat" description="RCC1" evidence="2">
    <location>
        <begin position="307"/>
        <end position="358"/>
    </location>
</feature>
<feature type="repeat" description="RCC1" evidence="2">
    <location>
        <begin position="46"/>
        <end position="97"/>
    </location>
</feature>
<gene>
    <name evidence="5" type="ORF">MNEG_9455</name>
</gene>
<dbReference type="PRINTS" id="PR00633">
    <property type="entry name" value="RCCNDNSATION"/>
</dbReference>
<dbReference type="STRING" id="145388.A0A0D2MCF3"/>
<dbReference type="OrthoDB" id="8068875at2759"/>
<keyword evidence="1" id="KW-0677">Repeat</keyword>
<evidence type="ECO:0000256" key="2">
    <source>
        <dbReference type="PROSITE-ProRule" id="PRU00235"/>
    </source>
</evidence>
<evidence type="ECO:0000259" key="4">
    <source>
        <dbReference type="Pfam" id="PF25390"/>
    </source>
</evidence>
<dbReference type="GeneID" id="25742330"/>
<feature type="repeat" description="RCC1" evidence="2">
    <location>
        <begin position="151"/>
        <end position="202"/>
    </location>
</feature>
<accession>A0A0D2MCF3</accession>
<reference evidence="5 6" key="1">
    <citation type="journal article" date="2013" name="BMC Genomics">
        <title>Reconstruction of the lipid metabolism for the microalga Monoraphidium neglectum from its genome sequence reveals characteristics suitable for biofuel production.</title>
        <authorList>
            <person name="Bogen C."/>
            <person name="Al-Dilaimi A."/>
            <person name="Albersmeier A."/>
            <person name="Wichmann J."/>
            <person name="Grundmann M."/>
            <person name="Rupp O."/>
            <person name="Lauersen K.J."/>
            <person name="Blifernez-Klassen O."/>
            <person name="Kalinowski J."/>
            <person name="Goesmann A."/>
            <person name="Mussgnug J.H."/>
            <person name="Kruse O."/>
        </authorList>
    </citation>
    <scope>NUCLEOTIDE SEQUENCE [LARGE SCALE GENOMIC DNA]</scope>
    <source>
        <strain evidence="5 6">SAG 48.87</strain>
    </source>
</reference>